<evidence type="ECO:0000313" key="9">
    <source>
        <dbReference type="EMBL" id="HHO73064.1"/>
    </source>
</evidence>
<sequence>MEDKEFSSINVIPLVDIMLVLLTIVLITATFVVQGSIPVQLPQAKASHEENLKGLFITITQEGTIFFEDKKVSLLELERELEKYQRDSQVQVMADRRATVQSLVDVLDLLKRLGFKKVSIKTEVNG</sequence>
<evidence type="ECO:0000256" key="7">
    <source>
        <dbReference type="RuleBase" id="RU003879"/>
    </source>
</evidence>
<keyword evidence="3" id="KW-1003">Cell membrane</keyword>
<comment type="subcellular location">
    <subcellularLocation>
        <location evidence="1">Cell membrane</location>
        <topology evidence="1">Single-pass membrane protein</topology>
    </subcellularLocation>
    <subcellularLocation>
        <location evidence="7">Cell membrane</location>
        <topology evidence="7">Single-pass type II membrane protein</topology>
    </subcellularLocation>
</comment>
<reference evidence="9" key="1">
    <citation type="journal article" date="2020" name="mSystems">
        <title>Genome- and Community-Level Interaction Insights into Carbon Utilization and Element Cycling Functions of Hydrothermarchaeota in Hydrothermal Sediment.</title>
        <authorList>
            <person name="Zhou Z."/>
            <person name="Liu Y."/>
            <person name="Xu W."/>
            <person name="Pan J."/>
            <person name="Luo Z.H."/>
            <person name="Li M."/>
        </authorList>
    </citation>
    <scope>NUCLEOTIDE SEQUENCE [LARGE SCALE GENOMIC DNA]</scope>
    <source>
        <strain evidence="9">SpSt-114</strain>
    </source>
</reference>
<dbReference type="Pfam" id="PF02472">
    <property type="entry name" value="ExbD"/>
    <property type="match status" value="1"/>
</dbReference>
<accession>A0A7C5SWW9</accession>
<proteinExistence type="inferred from homology"/>
<dbReference type="GO" id="GO:0015031">
    <property type="term" value="P:protein transport"/>
    <property type="evidence" value="ECO:0007669"/>
    <property type="project" value="UniProtKB-KW"/>
</dbReference>
<dbReference type="GO" id="GO:0005886">
    <property type="term" value="C:plasma membrane"/>
    <property type="evidence" value="ECO:0007669"/>
    <property type="project" value="UniProtKB-SubCell"/>
</dbReference>
<evidence type="ECO:0000256" key="4">
    <source>
        <dbReference type="ARBA" id="ARBA00022692"/>
    </source>
</evidence>
<evidence type="ECO:0000256" key="5">
    <source>
        <dbReference type="ARBA" id="ARBA00022989"/>
    </source>
</evidence>
<comment type="similarity">
    <text evidence="2 7">Belongs to the ExbD/TolR family.</text>
</comment>
<feature type="transmembrane region" description="Helical" evidence="8">
    <location>
        <begin position="12"/>
        <end position="33"/>
    </location>
</feature>
<dbReference type="EMBL" id="DSAC01000003">
    <property type="protein sequence ID" value="HHO73064.1"/>
    <property type="molecule type" value="Genomic_DNA"/>
</dbReference>
<keyword evidence="5 8" id="KW-1133">Transmembrane helix</keyword>
<dbReference type="PANTHER" id="PTHR30558">
    <property type="entry name" value="EXBD MEMBRANE COMPONENT OF PMF-DRIVEN MACROMOLECULE IMPORT SYSTEM"/>
    <property type="match status" value="1"/>
</dbReference>
<comment type="caution">
    <text evidence="9">The sequence shown here is derived from an EMBL/GenBank/DDBJ whole genome shotgun (WGS) entry which is preliminary data.</text>
</comment>
<dbReference type="InterPro" id="IPR003400">
    <property type="entry name" value="ExbD"/>
</dbReference>
<evidence type="ECO:0000256" key="2">
    <source>
        <dbReference type="ARBA" id="ARBA00005811"/>
    </source>
</evidence>
<dbReference type="Gene3D" id="3.30.420.270">
    <property type="match status" value="1"/>
</dbReference>
<evidence type="ECO:0000256" key="8">
    <source>
        <dbReference type="SAM" id="Phobius"/>
    </source>
</evidence>
<dbReference type="GO" id="GO:0022857">
    <property type="term" value="F:transmembrane transporter activity"/>
    <property type="evidence" value="ECO:0007669"/>
    <property type="project" value="InterPro"/>
</dbReference>
<dbReference type="PANTHER" id="PTHR30558:SF7">
    <property type="entry name" value="TOL-PAL SYSTEM PROTEIN TOLR"/>
    <property type="match status" value="1"/>
</dbReference>
<gene>
    <name evidence="9" type="ORF">ENN04_00260</name>
</gene>
<organism evidence="9">
    <name type="scientific">Thermocrinis ruber</name>
    <dbReference type="NCBI Taxonomy" id="75906"/>
    <lineage>
        <taxon>Bacteria</taxon>
        <taxon>Pseudomonadati</taxon>
        <taxon>Aquificota</taxon>
        <taxon>Aquificia</taxon>
        <taxon>Aquificales</taxon>
        <taxon>Aquificaceae</taxon>
        <taxon>Thermocrinis</taxon>
    </lineage>
</organism>
<keyword evidence="6 8" id="KW-0472">Membrane</keyword>
<keyword evidence="7" id="KW-0653">Protein transport</keyword>
<evidence type="ECO:0000256" key="6">
    <source>
        <dbReference type="ARBA" id="ARBA00023136"/>
    </source>
</evidence>
<evidence type="ECO:0000256" key="1">
    <source>
        <dbReference type="ARBA" id="ARBA00004162"/>
    </source>
</evidence>
<name>A0A7C5SWW9_9AQUI</name>
<keyword evidence="7" id="KW-0813">Transport</keyword>
<evidence type="ECO:0000256" key="3">
    <source>
        <dbReference type="ARBA" id="ARBA00022475"/>
    </source>
</evidence>
<protein>
    <submittedName>
        <fullName evidence="9">Biopolymer transporter ExbD</fullName>
    </submittedName>
</protein>
<dbReference type="AlphaFoldDB" id="A0A7C5SWW9"/>
<keyword evidence="4 7" id="KW-0812">Transmembrane</keyword>